<evidence type="ECO:0000313" key="2">
    <source>
        <dbReference type="Proteomes" id="UP001652625"/>
    </source>
</evidence>
<dbReference type="InterPro" id="IPR000477">
    <property type="entry name" value="RT_dom"/>
</dbReference>
<protein>
    <submittedName>
        <fullName evidence="3">Uncharacterized protein LOC136079192</fullName>
    </submittedName>
</protein>
<organism evidence="2 3">
    <name type="scientific">Hydra vulgaris</name>
    <name type="common">Hydra</name>
    <name type="synonym">Hydra attenuata</name>
    <dbReference type="NCBI Taxonomy" id="6087"/>
    <lineage>
        <taxon>Eukaryota</taxon>
        <taxon>Metazoa</taxon>
        <taxon>Cnidaria</taxon>
        <taxon>Hydrozoa</taxon>
        <taxon>Hydroidolina</taxon>
        <taxon>Anthoathecata</taxon>
        <taxon>Aplanulata</taxon>
        <taxon>Hydridae</taxon>
        <taxon>Hydra</taxon>
    </lineage>
</organism>
<proteinExistence type="predicted"/>
<dbReference type="RefSeq" id="XP_065650986.1">
    <property type="nucleotide sequence ID" value="XM_065794914.1"/>
</dbReference>
<evidence type="ECO:0000313" key="3">
    <source>
        <dbReference type="RefSeq" id="XP_065650986.1"/>
    </source>
</evidence>
<keyword evidence="2" id="KW-1185">Reference proteome</keyword>
<accession>A0ABM4BPE3</accession>
<sequence length="484" mass="54969">MITEFLQEKNWPKLDGRASESSKQLHEWCGNISKFLITLADRLNLLEHNKNEKSKKIAKLQLQLGSSNKQGAKKPADQLVVANATISELNERERRKKNVIIYGTPESEKEFLTDKKADYSKKIKEIFNVIGNSSVSPVYARRLKSKDTTKPGPIIVELSDVSLRNPLLLAEKNLREKEGKKSIYISPDLAEAQRSHKEDYDLRKKRNKASNTLAEDSPFRYGIRGNQIADTNKISDFITNIDWVMMFETSSVQEIANLLNKFFQDVFVIEEEGELFTVEFNENHSKFVDLDPNDVSYEMILDKLKNLNQNKAYGPDNMHPFLLKNCAEAFAIPLTLIIRASLTNSQLPVQFKSANVTPLFKKGDKTLPSNYRPVSLTSIPCKIMEKSINYISSSLDVGIPVDVVLLDFAKAFDTVPHKRLLAKLKAYGFDGLILQWIKAFLENRRQRVIQGEIWNDIFSGLPQGSVIAALLFALYINDLPKKIA</sequence>
<name>A0ABM4BPE3_HYDVU</name>
<feature type="domain" description="Reverse transcriptase" evidence="1">
    <location>
        <begin position="340"/>
        <end position="484"/>
    </location>
</feature>
<dbReference type="GeneID" id="136079192"/>
<reference evidence="3" key="1">
    <citation type="submission" date="2025-08" db="UniProtKB">
        <authorList>
            <consortium name="RefSeq"/>
        </authorList>
    </citation>
    <scope>IDENTIFICATION</scope>
</reference>
<gene>
    <name evidence="3" type="primary">LOC136079192</name>
</gene>
<dbReference type="Pfam" id="PF00078">
    <property type="entry name" value="RVT_1"/>
    <property type="match status" value="1"/>
</dbReference>
<dbReference type="PANTHER" id="PTHR33332">
    <property type="entry name" value="REVERSE TRANSCRIPTASE DOMAIN-CONTAINING PROTEIN"/>
    <property type="match status" value="1"/>
</dbReference>
<dbReference type="PROSITE" id="PS50878">
    <property type="entry name" value="RT_POL"/>
    <property type="match status" value="1"/>
</dbReference>
<evidence type="ECO:0000259" key="1">
    <source>
        <dbReference type="PROSITE" id="PS50878"/>
    </source>
</evidence>
<dbReference type="Proteomes" id="UP001652625">
    <property type="component" value="Chromosome 04"/>
</dbReference>